<dbReference type="SUPFAM" id="SSF54695">
    <property type="entry name" value="POZ domain"/>
    <property type="match status" value="1"/>
</dbReference>
<dbReference type="GeneID" id="54565760"/>
<evidence type="ECO:0000313" key="2">
    <source>
        <dbReference type="EMBL" id="KAF2167901.1"/>
    </source>
</evidence>
<proteinExistence type="predicted"/>
<dbReference type="AlphaFoldDB" id="A0A6A6CLI0"/>
<dbReference type="InterPro" id="IPR000210">
    <property type="entry name" value="BTB/POZ_dom"/>
</dbReference>
<dbReference type="CDD" id="cd18186">
    <property type="entry name" value="BTB_POZ_ZBTB_KLHL-like"/>
    <property type="match status" value="1"/>
</dbReference>
<dbReference type="Proteomes" id="UP000799537">
    <property type="component" value="Unassembled WGS sequence"/>
</dbReference>
<dbReference type="EMBL" id="ML993592">
    <property type="protein sequence ID" value="KAF2167901.1"/>
    <property type="molecule type" value="Genomic_DNA"/>
</dbReference>
<protein>
    <recommendedName>
        <fullName evidence="1">BTB domain-containing protein</fullName>
    </recommendedName>
</protein>
<accession>A0A6A6CLI0</accession>
<evidence type="ECO:0000259" key="1">
    <source>
        <dbReference type="PROSITE" id="PS50097"/>
    </source>
</evidence>
<dbReference type="PANTHER" id="PTHR47843:SF2">
    <property type="entry name" value="BTB DOMAIN-CONTAINING PROTEIN"/>
    <property type="match status" value="1"/>
</dbReference>
<organism evidence="2 3">
    <name type="scientific">Zasmidium cellare ATCC 36951</name>
    <dbReference type="NCBI Taxonomy" id="1080233"/>
    <lineage>
        <taxon>Eukaryota</taxon>
        <taxon>Fungi</taxon>
        <taxon>Dikarya</taxon>
        <taxon>Ascomycota</taxon>
        <taxon>Pezizomycotina</taxon>
        <taxon>Dothideomycetes</taxon>
        <taxon>Dothideomycetidae</taxon>
        <taxon>Mycosphaerellales</taxon>
        <taxon>Mycosphaerellaceae</taxon>
        <taxon>Zasmidium</taxon>
    </lineage>
</organism>
<evidence type="ECO:0000313" key="3">
    <source>
        <dbReference type="Proteomes" id="UP000799537"/>
    </source>
</evidence>
<dbReference type="Gene3D" id="3.30.710.10">
    <property type="entry name" value="Potassium Channel Kv1.1, Chain A"/>
    <property type="match status" value="1"/>
</dbReference>
<dbReference type="PROSITE" id="PS50097">
    <property type="entry name" value="BTB"/>
    <property type="match status" value="1"/>
</dbReference>
<reference evidence="2" key="1">
    <citation type="journal article" date="2020" name="Stud. Mycol.">
        <title>101 Dothideomycetes genomes: a test case for predicting lifestyles and emergence of pathogens.</title>
        <authorList>
            <person name="Haridas S."/>
            <person name="Albert R."/>
            <person name="Binder M."/>
            <person name="Bloem J."/>
            <person name="Labutti K."/>
            <person name="Salamov A."/>
            <person name="Andreopoulos B."/>
            <person name="Baker S."/>
            <person name="Barry K."/>
            <person name="Bills G."/>
            <person name="Bluhm B."/>
            <person name="Cannon C."/>
            <person name="Castanera R."/>
            <person name="Culley D."/>
            <person name="Daum C."/>
            <person name="Ezra D."/>
            <person name="Gonzalez J."/>
            <person name="Henrissat B."/>
            <person name="Kuo A."/>
            <person name="Liang C."/>
            <person name="Lipzen A."/>
            <person name="Lutzoni F."/>
            <person name="Magnuson J."/>
            <person name="Mondo S."/>
            <person name="Nolan M."/>
            <person name="Ohm R."/>
            <person name="Pangilinan J."/>
            <person name="Park H.-J."/>
            <person name="Ramirez L."/>
            <person name="Alfaro M."/>
            <person name="Sun H."/>
            <person name="Tritt A."/>
            <person name="Yoshinaga Y."/>
            <person name="Zwiers L.-H."/>
            <person name="Turgeon B."/>
            <person name="Goodwin S."/>
            <person name="Spatafora J."/>
            <person name="Crous P."/>
            <person name="Grigoriev I."/>
        </authorList>
    </citation>
    <scope>NUCLEOTIDE SEQUENCE</scope>
    <source>
        <strain evidence="2">ATCC 36951</strain>
    </source>
</reference>
<sequence>MDADESGDLTAKYITSPSSSAITLLMPSRFSGATVTLVVGDSEAILCAHESLLKQNSAFFRTALDKDWKERKTREITLPDDEVTIVVGYLEWLYCSKLTTPKDDEKNYDHHTGYVWLTKAYIFGDKVQDDAFCDEIISNIARLMDTPINGMRYYPTCEALQLIYSSTPKHSPIRQMMVSILAARATPAILGRDFLSYPQEFLLELLLEMSARRPQLKVRSAYDMRQQWFKKV</sequence>
<keyword evidence="3" id="KW-1185">Reference proteome</keyword>
<dbReference type="Pfam" id="PF00651">
    <property type="entry name" value="BTB"/>
    <property type="match status" value="1"/>
</dbReference>
<feature type="domain" description="BTB" evidence="1">
    <location>
        <begin position="33"/>
        <end position="102"/>
    </location>
</feature>
<dbReference type="InterPro" id="IPR011333">
    <property type="entry name" value="SKP1/BTB/POZ_sf"/>
</dbReference>
<gene>
    <name evidence="2" type="ORF">M409DRAFT_53850</name>
</gene>
<dbReference type="RefSeq" id="XP_033668790.1">
    <property type="nucleotide sequence ID" value="XM_033812488.1"/>
</dbReference>
<name>A0A6A6CLI0_ZASCE</name>
<dbReference type="PANTHER" id="PTHR47843">
    <property type="entry name" value="BTB DOMAIN-CONTAINING PROTEIN-RELATED"/>
    <property type="match status" value="1"/>
</dbReference>
<dbReference type="OrthoDB" id="1022638at2759"/>